<dbReference type="Proteomes" id="UP001223720">
    <property type="component" value="Chromosome"/>
</dbReference>
<reference evidence="1" key="1">
    <citation type="journal article" date="2022" name="Biotechnol. Bioprocess Eng.">
        <title>Pan-genome Analysis Reveals Comparative Genomic Features of Central Metabolic Pathways in Methylorubrum extorquens.</title>
        <authorList>
            <person name="Lee G.M."/>
            <person name="Scott-Nevros Z.K."/>
            <person name="Lee S.-M."/>
            <person name="Kim D."/>
        </authorList>
    </citation>
    <scope>NUCLEOTIDE SEQUENCE</scope>
    <source>
        <strain evidence="1">ATCC 55366</strain>
    </source>
</reference>
<evidence type="ECO:0000313" key="1">
    <source>
        <dbReference type="EMBL" id="WHQ70207.1"/>
    </source>
</evidence>
<evidence type="ECO:0000313" key="2">
    <source>
        <dbReference type="Proteomes" id="UP001223720"/>
    </source>
</evidence>
<organism evidence="1 2">
    <name type="scientific">Methylorubrum extorquens</name>
    <name type="common">Methylobacterium dichloromethanicum</name>
    <name type="synonym">Methylobacterium extorquens</name>
    <dbReference type="NCBI Taxonomy" id="408"/>
    <lineage>
        <taxon>Bacteria</taxon>
        <taxon>Pseudomonadati</taxon>
        <taxon>Pseudomonadota</taxon>
        <taxon>Alphaproteobacteria</taxon>
        <taxon>Hyphomicrobiales</taxon>
        <taxon>Methylobacteriaceae</taxon>
        <taxon>Methylorubrum</taxon>
    </lineage>
</organism>
<dbReference type="EMBL" id="CP073633">
    <property type="protein sequence ID" value="WHQ70207.1"/>
    <property type="molecule type" value="Genomic_DNA"/>
</dbReference>
<dbReference type="AlphaFoldDB" id="A0AAX3WFQ8"/>
<name>A0AAX3WFQ8_METEX</name>
<dbReference type="InterPro" id="IPR021341">
    <property type="entry name" value="DUF2958"/>
</dbReference>
<proteinExistence type="predicted"/>
<accession>A0AAX3WFQ8</accession>
<protein>
    <submittedName>
        <fullName evidence="1">DUF2958 domain-containing protein</fullName>
    </submittedName>
</protein>
<sequence>MPPLIDAATRELLLANGREPERDHHPVLKLFNPMGPATWLICAMEADGDTLYGLCDLGFCEPELGYVSLDELKEVSAGLAIGLERDLSFRGTHPISAYAQAARGAGRIVELGKGPDMNPRG</sequence>
<dbReference type="Pfam" id="PF11171">
    <property type="entry name" value="DUF2958"/>
    <property type="match status" value="1"/>
</dbReference>
<dbReference type="RefSeq" id="WP_283535706.1">
    <property type="nucleotide sequence ID" value="NZ_CP073633.1"/>
</dbReference>
<gene>
    <name evidence="1" type="ORF">KEC54_00600</name>
</gene>